<organism evidence="2 3">
    <name type="scientific">Larkinella punicea</name>
    <dbReference type="NCBI Taxonomy" id="2315727"/>
    <lineage>
        <taxon>Bacteria</taxon>
        <taxon>Pseudomonadati</taxon>
        <taxon>Bacteroidota</taxon>
        <taxon>Cytophagia</taxon>
        <taxon>Cytophagales</taxon>
        <taxon>Spirosomataceae</taxon>
        <taxon>Larkinella</taxon>
    </lineage>
</organism>
<dbReference type="Proteomes" id="UP000253383">
    <property type="component" value="Unassembled WGS sequence"/>
</dbReference>
<proteinExistence type="predicted"/>
<evidence type="ECO:0000256" key="1">
    <source>
        <dbReference type="SAM" id="SignalP"/>
    </source>
</evidence>
<gene>
    <name evidence="2" type="ORF">DUE52_07575</name>
</gene>
<keyword evidence="3" id="KW-1185">Reference proteome</keyword>
<evidence type="ECO:0000313" key="2">
    <source>
        <dbReference type="EMBL" id="RCR70216.1"/>
    </source>
</evidence>
<comment type="caution">
    <text evidence="2">The sequence shown here is derived from an EMBL/GenBank/DDBJ whole genome shotgun (WGS) entry which is preliminary data.</text>
</comment>
<protein>
    <recommendedName>
        <fullName evidence="4">Transporter</fullName>
    </recommendedName>
</protein>
<name>A0A368JTD4_9BACT</name>
<dbReference type="PROSITE" id="PS51257">
    <property type="entry name" value="PROKAR_LIPOPROTEIN"/>
    <property type="match status" value="1"/>
</dbReference>
<dbReference type="AlphaFoldDB" id="A0A368JTD4"/>
<evidence type="ECO:0008006" key="4">
    <source>
        <dbReference type="Google" id="ProtNLM"/>
    </source>
</evidence>
<reference evidence="2 3" key="1">
    <citation type="submission" date="2018-07" db="EMBL/GenBank/DDBJ databases">
        <title>Genome analysis of Larkinella rosea.</title>
        <authorList>
            <person name="Zhou Z."/>
            <person name="Wang G."/>
        </authorList>
    </citation>
    <scope>NUCLEOTIDE SEQUENCE [LARGE SCALE GENOMIC DNA]</scope>
    <source>
        <strain evidence="3">zzj9</strain>
    </source>
</reference>
<dbReference type="RefSeq" id="WP_114405382.1">
    <property type="nucleotide sequence ID" value="NZ_QOWE01000005.1"/>
</dbReference>
<sequence>MKKLFLLIFLLSPTLASACEVCGCSGSSFYLGVLPQFQKHFVGLRYRTQSYDTRLTLHHAGTIYDSREEFRAIDLWGRFYPHPRIQVLAMLPYQINKQTQGPDVRRHQGIGDATVLVNYKLLDKTRMSDSGRVVKQTLLVGGGTKLATGEYRYNQYDGAQVANPNFQAGTGAYDAVFNAIYTLRIDKWGMNADATGRLTGTNANDYRFGNRLNSSITGFYVQQWEKLDVAIMPSAGFYGELAHKDRDYAGIVAETGGYMLAGTVGLDIYRGNWMMGVNAQIPVSQRISEGLVQAHSRVGVHLARTF</sequence>
<accession>A0A368JTD4</accession>
<dbReference type="EMBL" id="QOWE01000005">
    <property type="protein sequence ID" value="RCR70216.1"/>
    <property type="molecule type" value="Genomic_DNA"/>
</dbReference>
<feature type="chain" id="PRO_5016588722" description="Transporter" evidence="1">
    <location>
        <begin position="19"/>
        <end position="306"/>
    </location>
</feature>
<dbReference type="OrthoDB" id="1405967at2"/>
<feature type="signal peptide" evidence="1">
    <location>
        <begin position="1"/>
        <end position="18"/>
    </location>
</feature>
<evidence type="ECO:0000313" key="3">
    <source>
        <dbReference type="Proteomes" id="UP000253383"/>
    </source>
</evidence>
<keyword evidence="1" id="KW-0732">Signal</keyword>